<feature type="transmembrane region" description="Helical" evidence="1">
    <location>
        <begin position="6"/>
        <end position="26"/>
    </location>
</feature>
<evidence type="ECO:0000256" key="1">
    <source>
        <dbReference type="SAM" id="Phobius"/>
    </source>
</evidence>
<name>A0A6N2TP85_9FIRM</name>
<gene>
    <name evidence="2" type="ORF">CNLFYP112_00425</name>
</gene>
<organism evidence="2">
    <name type="scientific">[Clostridium] nexile</name>
    <dbReference type="NCBI Taxonomy" id="29361"/>
    <lineage>
        <taxon>Bacteria</taxon>
        <taxon>Bacillati</taxon>
        <taxon>Bacillota</taxon>
        <taxon>Clostridia</taxon>
        <taxon>Lachnospirales</taxon>
        <taxon>Lachnospiraceae</taxon>
        <taxon>Tyzzerella</taxon>
    </lineage>
</organism>
<proteinExistence type="predicted"/>
<feature type="transmembrane region" description="Helical" evidence="1">
    <location>
        <begin position="38"/>
        <end position="59"/>
    </location>
</feature>
<keyword evidence="1" id="KW-1133">Transmembrane helix</keyword>
<reference evidence="2" key="1">
    <citation type="submission" date="2019-11" db="EMBL/GenBank/DDBJ databases">
        <authorList>
            <person name="Feng L."/>
        </authorList>
    </citation>
    <scope>NUCLEOTIDE SEQUENCE</scope>
    <source>
        <strain evidence="2">CnexileLFYP112</strain>
    </source>
</reference>
<dbReference type="EMBL" id="CACRTG010000012">
    <property type="protein sequence ID" value="VYT06463.1"/>
    <property type="molecule type" value="Genomic_DNA"/>
</dbReference>
<protein>
    <submittedName>
        <fullName evidence="2">Uncharacterized protein</fullName>
    </submittedName>
</protein>
<accession>A0A6N2TP85</accession>
<keyword evidence="1" id="KW-0812">Transmembrane</keyword>
<evidence type="ECO:0000313" key="2">
    <source>
        <dbReference type="EMBL" id="VYT06463.1"/>
    </source>
</evidence>
<dbReference type="AlphaFoldDB" id="A0A6N2TP85"/>
<keyword evidence="1" id="KW-0472">Membrane</keyword>
<sequence length="132" mass="15638">MDREEMLFCVIWGLNFLISILCFLWKAKENKTTWRMRLAVMVLCPVIGPLFFACSQLVYRTIFRQEVDLEDVIFSKERIKTHLKADEERERNMVPIEEALAVSDRKNLRMLMMNVIRGDLKDSLESIMLAFM</sequence>